<name>E3M3R5_CAERE</name>
<dbReference type="EMBL" id="DS268423">
    <property type="protein sequence ID" value="EFO90741.1"/>
    <property type="molecule type" value="Genomic_DNA"/>
</dbReference>
<dbReference type="Proteomes" id="UP000008281">
    <property type="component" value="Unassembled WGS sequence"/>
</dbReference>
<proteinExistence type="predicted"/>
<evidence type="ECO:0000313" key="2">
    <source>
        <dbReference type="Proteomes" id="UP000008281"/>
    </source>
</evidence>
<gene>
    <name evidence="1" type="ORF">CRE_08159</name>
</gene>
<reference evidence="1" key="1">
    <citation type="submission" date="2007-07" db="EMBL/GenBank/DDBJ databases">
        <title>PCAP assembly of the Caenorhabditis remanei genome.</title>
        <authorList>
            <consortium name="The Caenorhabditis remanei Sequencing Consortium"/>
            <person name="Wilson R.K."/>
        </authorList>
    </citation>
    <scope>NUCLEOTIDE SEQUENCE [LARGE SCALE GENOMIC DNA]</scope>
    <source>
        <strain evidence="1">PB4641</strain>
    </source>
</reference>
<dbReference type="OrthoDB" id="5775346at2759"/>
<accession>E3M3R5</accession>
<sequence length="148" mass="17061">MRGLITLLFLAIAFYSVSADDKFIFNVTLNCGYHQRTSYTYNLQFLEHDYWILNGNDKITPQKIGEARPGVARIMMQGSQNGDENWSSGYDVIMHLYHDCSEYESEMELTLNIKPQCEIGKGICRYVISKDIKDVSGEMDYQAKLSYE</sequence>
<dbReference type="HOGENOM" id="CLU_144350_0_0_1"/>
<evidence type="ECO:0000313" key="1">
    <source>
        <dbReference type="EMBL" id="EFO90741.1"/>
    </source>
</evidence>
<dbReference type="STRING" id="31234.E3M3R5"/>
<dbReference type="eggNOG" id="ENOG502TIMZ">
    <property type="taxonomic scope" value="Eukaryota"/>
</dbReference>
<organism evidence="2">
    <name type="scientific">Caenorhabditis remanei</name>
    <name type="common">Caenorhabditis vulgaris</name>
    <dbReference type="NCBI Taxonomy" id="31234"/>
    <lineage>
        <taxon>Eukaryota</taxon>
        <taxon>Metazoa</taxon>
        <taxon>Ecdysozoa</taxon>
        <taxon>Nematoda</taxon>
        <taxon>Chromadorea</taxon>
        <taxon>Rhabditida</taxon>
        <taxon>Rhabditina</taxon>
        <taxon>Rhabditomorpha</taxon>
        <taxon>Rhabditoidea</taxon>
        <taxon>Rhabditidae</taxon>
        <taxon>Peloderinae</taxon>
        <taxon>Caenorhabditis</taxon>
    </lineage>
</organism>
<dbReference type="AlphaFoldDB" id="E3M3R5"/>
<dbReference type="OMA" id="ICRYVIS"/>
<protein>
    <submittedName>
        <fullName evidence="1">Uncharacterized protein</fullName>
    </submittedName>
</protein>
<dbReference type="FunCoup" id="E3M3R5">
    <property type="interactions" value="1080"/>
</dbReference>
<keyword evidence="2" id="KW-1185">Reference proteome</keyword>